<accession>A0A5C4TDH1</accession>
<dbReference type="RefSeq" id="WP_139602044.1">
    <property type="nucleotide sequence ID" value="NZ_VDCQ01000010.1"/>
</dbReference>
<proteinExistence type="predicted"/>
<dbReference type="InterPro" id="IPR025282">
    <property type="entry name" value="DUF4214"/>
</dbReference>
<dbReference type="OrthoDB" id="9797829at2"/>
<feature type="domain" description="DUF4214" evidence="1">
    <location>
        <begin position="20"/>
        <end position="71"/>
    </location>
</feature>
<feature type="domain" description="DUF4214" evidence="1">
    <location>
        <begin position="94"/>
        <end position="147"/>
    </location>
</feature>
<reference evidence="2 3" key="1">
    <citation type="submission" date="2019-05" db="EMBL/GenBank/DDBJ databases">
        <title>We sequenced the genome of Paenibacillus hemerocallicola KCTC 33185 for further insight into its adaptation and study the phylogeny of Paenibacillus.</title>
        <authorList>
            <person name="Narsing Rao M.P."/>
        </authorList>
    </citation>
    <scope>NUCLEOTIDE SEQUENCE [LARGE SCALE GENOMIC DNA]</scope>
    <source>
        <strain evidence="2 3">KCTC 33185</strain>
    </source>
</reference>
<dbReference type="AlphaFoldDB" id="A0A5C4TDH1"/>
<dbReference type="EMBL" id="VDCQ01000010">
    <property type="protein sequence ID" value="TNJ66580.1"/>
    <property type="molecule type" value="Genomic_DNA"/>
</dbReference>
<dbReference type="InterPro" id="IPR038255">
    <property type="entry name" value="PBS_linker_sf"/>
</dbReference>
<dbReference type="Gene3D" id="1.10.3130.20">
    <property type="entry name" value="Phycobilisome linker domain"/>
    <property type="match status" value="1"/>
</dbReference>
<dbReference type="Pfam" id="PF13946">
    <property type="entry name" value="DUF4214"/>
    <property type="match status" value="2"/>
</dbReference>
<keyword evidence="3" id="KW-1185">Reference proteome</keyword>
<protein>
    <submittedName>
        <fullName evidence="2">DUF4214 domain-containing protein</fullName>
    </submittedName>
</protein>
<sequence length="176" mass="19947">MVNGVSRVRMMEILRKVYQKERESFVAACYRELLAREPDPEGLQHHLRLLGGKSKLELMIALMQSPEAEQLYRSGSAGSGKKRPSAADLLRNLYVHSDERFVKGLYEELLCRRPDHAGSSHNVQHLKRGASRASIAASLLQSGEALELLKAKNGTPIAQKILFDFANRTYYPDYRY</sequence>
<gene>
    <name evidence="2" type="ORF">FE784_09995</name>
</gene>
<evidence type="ECO:0000259" key="1">
    <source>
        <dbReference type="Pfam" id="PF13946"/>
    </source>
</evidence>
<name>A0A5C4TDH1_9BACL</name>
<organism evidence="2 3">
    <name type="scientific">Paenibacillus hemerocallicola</name>
    <dbReference type="NCBI Taxonomy" id="1172614"/>
    <lineage>
        <taxon>Bacteria</taxon>
        <taxon>Bacillati</taxon>
        <taxon>Bacillota</taxon>
        <taxon>Bacilli</taxon>
        <taxon>Bacillales</taxon>
        <taxon>Paenibacillaceae</taxon>
        <taxon>Paenibacillus</taxon>
    </lineage>
</organism>
<evidence type="ECO:0000313" key="3">
    <source>
        <dbReference type="Proteomes" id="UP000307943"/>
    </source>
</evidence>
<comment type="caution">
    <text evidence="2">The sequence shown here is derived from an EMBL/GenBank/DDBJ whole genome shotgun (WGS) entry which is preliminary data.</text>
</comment>
<evidence type="ECO:0000313" key="2">
    <source>
        <dbReference type="EMBL" id="TNJ66580.1"/>
    </source>
</evidence>
<dbReference type="Proteomes" id="UP000307943">
    <property type="component" value="Unassembled WGS sequence"/>
</dbReference>